<evidence type="ECO:0000313" key="2">
    <source>
        <dbReference type="EMBL" id="TVU17913.1"/>
    </source>
</evidence>
<dbReference type="Gramene" id="TVU17913">
    <property type="protein sequence ID" value="TVU17913"/>
    <property type="gene ID" value="EJB05_33975"/>
</dbReference>
<dbReference type="Proteomes" id="UP000324897">
    <property type="component" value="Chromosome 7"/>
</dbReference>
<evidence type="ECO:0000256" key="1">
    <source>
        <dbReference type="SAM" id="MobiDB-lite"/>
    </source>
</evidence>
<reference evidence="2 3" key="1">
    <citation type="journal article" date="2019" name="Sci. Rep.">
        <title>A high-quality genome of Eragrostis curvula grass provides insights into Poaceae evolution and supports new strategies to enhance forage quality.</title>
        <authorList>
            <person name="Carballo J."/>
            <person name="Santos B.A.C.M."/>
            <person name="Zappacosta D."/>
            <person name="Garbus I."/>
            <person name="Selva J.P."/>
            <person name="Gallo C.A."/>
            <person name="Diaz A."/>
            <person name="Albertini E."/>
            <person name="Caccamo M."/>
            <person name="Echenique V."/>
        </authorList>
    </citation>
    <scope>NUCLEOTIDE SEQUENCE [LARGE SCALE GENOMIC DNA]</scope>
    <source>
        <strain evidence="3">cv. Victoria</strain>
        <tissue evidence="2">Leaf</tissue>
    </source>
</reference>
<protein>
    <submittedName>
        <fullName evidence="2">Uncharacterized protein</fullName>
    </submittedName>
</protein>
<name>A0A5J9U2K0_9POAL</name>
<proteinExistence type="predicted"/>
<dbReference type="EMBL" id="RWGY01000029">
    <property type="protein sequence ID" value="TVU17913.1"/>
    <property type="molecule type" value="Genomic_DNA"/>
</dbReference>
<feature type="region of interest" description="Disordered" evidence="1">
    <location>
        <begin position="1"/>
        <end position="28"/>
    </location>
</feature>
<sequence length="66" mass="7130">MRDRLRALPLPLPLPPRAPLPATDSTPIVTSTTATHTSELAQDINKGKLKCLCYISGNIMVSLIAF</sequence>
<evidence type="ECO:0000313" key="3">
    <source>
        <dbReference type="Proteomes" id="UP000324897"/>
    </source>
</evidence>
<accession>A0A5J9U2K0</accession>
<comment type="caution">
    <text evidence="2">The sequence shown here is derived from an EMBL/GenBank/DDBJ whole genome shotgun (WGS) entry which is preliminary data.</text>
</comment>
<gene>
    <name evidence="2" type="ORF">EJB05_33975</name>
</gene>
<feature type="compositionally biased region" description="Pro residues" evidence="1">
    <location>
        <begin position="10"/>
        <end position="19"/>
    </location>
</feature>
<feature type="non-terminal residue" evidence="2">
    <location>
        <position position="1"/>
    </location>
</feature>
<dbReference type="AlphaFoldDB" id="A0A5J9U2K0"/>
<keyword evidence="3" id="KW-1185">Reference proteome</keyword>
<organism evidence="2 3">
    <name type="scientific">Eragrostis curvula</name>
    <name type="common">weeping love grass</name>
    <dbReference type="NCBI Taxonomy" id="38414"/>
    <lineage>
        <taxon>Eukaryota</taxon>
        <taxon>Viridiplantae</taxon>
        <taxon>Streptophyta</taxon>
        <taxon>Embryophyta</taxon>
        <taxon>Tracheophyta</taxon>
        <taxon>Spermatophyta</taxon>
        <taxon>Magnoliopsida</taxon>
        <taxon>Liliopsida</taxon>
        <taxon>Poales</taxon>
        <taxon>Poaceae</taxon>
        <taxon>PACMAD clade</taxon>
        <taxon>Chloridoideae</taxon>
        <taxon>Eragrostideae</taxon>
        <taxon>Eragrostidinae</taxon>
        <taxon>Eragrostis</taxon>
    </lineage>
</organism>